<dbReference type="Proteomes" id="UP001430953">
    <property type="component" value="Unassembled WGS sequence"/>
</dbReference>
<name>A0AAW2GW99_9HYME</name>
<organism evidence="2 3">
    <name type="scientific">Cardiocondyla obscurior</name>
    <dbReference type="NCBI Taxonomy" id="286306"/>
    <lineage>
        <taxon>Eukaryota</taxon>
        <taxon>Metazoa</taxon>
        <taxon>Ecdysozoa</taxon>
        <taxon>Arthropoda</taxon>
        <taxon>Hexapoda</taxon>
        <taxon>Insecta</taxon>
        <taxon>Pterygota</taxon>
        <taxon>Neoptera</taxon>
        <taxon>Endopterygota</taxon>
        <taxon>Hymenoptera</taxon>
        <taxon>Apocrita</taxon>
        <taxon>Aculeata</taxon>
        <taxon>Formicoidea</taxon>
        <taxon>Formicidae</taxon>
        <taxon>Myrmicinae</taxon>
        <taxon>Cardiocondyla</taxon>
    </lineage>
</organism>
<sequence length="1257" mass="145423">MALSRELLKRLNTDNFPLAKRLKLAETTFYSVDLPLVRKEDLIVEWLCKNCATNQCTWQTLNNCLKFDHINIRADVKQCLIDKLVQTLENNMENIYEQVLECCTLVLANNSMRPYFMNKPKILGLLIKTLLNNMIKRLNYNNINQKEDSQLSQPCKLSSVEDNIVISAIECLMQIYKQLIVTKDELRLIFVQDILYPMCALIDHTHIDNKNRLGIVAYKCIQQLLLGKSRSVQNKQTRDCNQSIFSDLYSMLSEHMETSNLQSNLLTYQFIFHTMIGTYKSDATLLDTCFRNLIKSSGKYKWEIMDPFLKLLNDILLDFDNVIDGFTLTDYFENCINEILTLNEITQVHYRILAQLSYINPLLIEKNISHILNKILMKEQTAEYTNLLIAILYSSMKLRREQKLILQLLISLKQHAAMYKASTSAFFPNEFKTKLMETISNFSSSQTIATLRTLIYYLNTDCVELLQSNTSCKYILILKATVELLVIVFESMQIFEYTRTLIAHEKFANALDEIGNALSLLVNKALCLSHNKIVIITLLSGVQSLSEIQNMFKYYMLKDDITTKLIFPILDDPWQQLIQRITNFGEDNCKNVMNKLILHRIKLKMSDKPIKLHGLIGGIEYSWSNILKQDTDVLSLLHDKEMSKLTHSLLADITSNKQSFREWLNIVDKECLRENKRFVMFLLSHILIQIGQNFSLTITEYINVKLLMENGHNNKLLEVLQILKEQMSQEQQMQIANINFANIEIYLEIFLHLPTIYFSSNVRTLIFLIVYFTIGKYKENEKVSALYNMVFSDLLEKPGIDVLQYIEPKTLINQLAQGNKIFSKACEFSLRNVKTYATLKSLIKNSDQCKNTMCILLECIETVKPKLDAEQKTIFRKAEKKLAKGILKLLPEEINDAFDVKCLTAALKVTFQTGVVTDTLKKSTELILNNIFAARENLSNVNNNQLLQQGVQLSIIVLQRHKMFKVQDVIIRNLWFIMLKYPCINLIKLLLASTELQEFYNVLKMLQKQMINNLSQKDESVWANLFTIWSNIIKVDMNVKRNKLRLAAINNLFETMLMIDVPCELWPGLLHLSHDIINAKHLPISDVTMDLITLICLKSLDETNVSSCEDVLSLCRTLIKAKTDLIIDKLPNLLLLYRHIVKIVVHASKNIDNKFDEHRFRCFALDITKFTTTLVKLKKDMIRLSPYVIADLLQLIVEGTVPSYVKTALHESLCQFISICDQHGLAFLSRTLPVSLQEVFKVQLNTFKKFYKYSGKI</sequence>
<reference evidence="2 3" key="1">
    <citation type="submission" date="2023-03" db="EMBL/GenBank/DDBJ databases">
        <title>High recombination rates correlate with genetic variation in Cardiocondyla obscurior ants.</title>
        <authorList>
            <person name="Errbii M."/>
        </authorList>
    </citation>
    <scope>NUCLEOTIDE SEQUENCE [LARGE SCALE GENOMIC DNA]</scope>
    <source>
        <strain evidence="2">Alpha-2009</strain>
        <tissue evidence="2">Whole body</tissue>
    </source>
</reference>
<dbReference type="EMBL" id="JADYXP020000002">
    <property type="protein sequence ID" value="KAL0131569.1"/>
    <property type="molecule type" value="Genomic_DNA"/>
</dbReference>
<feature type="domain" description="Nucleolar 27S pre-rRNA processing Urb2/Npa2 C-terminal" evidence="1">
    <location>
        <begin position="1088"/>
        <end position="1256"/>
    </location>
</feature>
<comment type="caution">
    <text evidence="2">The sequence shown here is derived from an EMBL/GenBank/DDBJ whole genome shotgun (WGS) entry which is preliminary data.</text>
</comment>
<evidence type="ECO:0000313" key="3">
    <source>
        <dbReference type="Proteomes" id="UP001430953"/>
    </source>
</evidence>
<dbReference type="Pfam" id="PF10441">
    <property type="entry name" value="Urb2"/>
    <property type="match status" value="1"/>
</dbReference>
<evidence type="ECO:0000313" key="2">
    <source>
        <dbReference type="EMBL" id="KAL0131569.1"/>
    </source>
</evidence>
<gene>
    <name evidence="2" type="ORF">PUN28_002836</name>
</gene>
<evidence type="ECO:0000259" key="1">
    <source>
        <dbReference type="Pfam" id="PF10441"/>
    </source>
</evidence>
<keyword evidence="3" id="KW-1185">Reference proteome</keyword>
<dbReference type="InterPro" id="IPR018849">
    <property type="entry name" value="Urb2/Npa2_C"/>
</dbReference>
<accession>A0AAW2GW99</accession>
<protein>
    <recommendedName>
        <fullName evidence="1">Nucleolar 27S pre-rRNA processing Urb2/Npa2 C-terminal domain-containing protein</fullName>
    </recommendedName>
</protein>
<dbReference type="AlphaFoldDB" id="A0AAW2GW99"/>
<proteinExistence type="predicted"/>